<dbReference type="NCBIfam" id="TIGR00040">
    <property type="entry name" value="yfcE"/>
    <property type="match status" value="1"/>
</dbReference>
<evidence type="ECO:0000256" key="2">
    <source>
        <dbReference type="ARBA" id="ARBA00022723"/>
    </source>
</evidence>
<dbReference type="GO" id="GO:0046872">
    <property type="term" value="F:metal ion binding"/>
    <property type="evidence" value="ECO:0007669"/>
    <property type="project" value="UniProtKB-KW"/>
</dbReference>
<gene>
    <name evidence="6" type="ORF">BROFUL_02588</name>
</gene>
<dbReference type="PANTHER" id="PTHR42850">
    <property type="entry name" value="METALLOPHOSPHOESTERASE"/>
    <property type="match status" value="1"/>
</dbReference>
<evidence type="ECO:0000256" key="3">
    <source>
        <dbReference type="ARBA" id="ARBA00022801"/>
    </source>
</evidence>
<reference evidence="6 7" key="1">
    <citation type="journal article" date="2013" name="BMC Microbiol.">
        <title>Identification of the type II cytochrome c maturation pathway in anammox bacteria by comparative genomics.</title>
        <authorList>
            <person name="Ferousi C."/>
            <person name="Speth D.R."/>
            <person name="Reimann J."/>
            <person name="Op den Camp H.J."/>
            <person name="Allen J.W."/>
            <person name="Keltjens J.T."/>
            <person name="Jetten M.S."/>
        </authorList>
    </citation>
    <scope>NUCLEOTIDE SEQUENCE [LARGE SCALE GENOMIC DNA]</scope>
    <source>
        <strain evidence="6">RU1</strain>
    </source>
</reference>
<dbReference type="SUPFAM" id="SSF56300">
    <property type="entry name" value="Metallo-dependent phosphatases"/>
    <property type="match status" value="1"/>
</dbReference>
<dbReference type="InterPro" id="IPR029052">
    <property type="entry name" value="Metallo-depent_PP-like"/>
</dbReference>
<dbReference type="Pfam" id="PF12850">
    <property type="entry name" value="Metallophos_2"/>
    <property type="match status" value="1"/>
</dbReference>
<evidence type="ECO:0000313" key="7">
    <source>
        <dbReference type="Proteomes" id="UP000034954"/>
    </source>
</evidence>
<dbReference type="InterPro" id="IPR000979">
    <property type="entry name" value="Phosphodiesterase_MJ0936/Vps29"/>
</dbReference>
<evidence type="ECO:0000256" key="4">
    <source>
        <dbReference type="RuleBase" id="RU362039"/>
    </source>
</evidence>
<feature type="domain" description="Calcineurin-like phosphoesterase" evidence="5">
    <location>
        <begin position="1"/>
        <end position="188"/>
    </location>
</feature>
<dbReference type="GO" id="GO:0005737">
    <property type="term" value="C:cytoplasm"/>
    <property type="evidence" value="ECO:0007669"/>
    <property type="project" value="TreeGrafter"/>
</dbReference>
<dbReference type="EC" id="3.1.4.-" evidence="4"/>
<keyword evidence="2 4" id="KW-0479">Metal-binding</keyword>
<comment type="caution">
    <text evidence="6">The sequence shown here is derived from an EMBL/GenBank/DDBJ whole genome shotgun (WGS) entry which is preliminary data.</text>
</comment>
<name>A0A0M2UW32_9BACT</name>
<proteinExistence type="inferred from homology"/>
<evidence type="ECO:0000259" key="5">
    <source>
        <dbReference type="Pfam" id="PF12850"/>
    </source>
</evidence>
<dbReference type="InterPro" id="IPR020935">
    <property type="entry name" value="PdiEstase_YfcE_CS"/>
</dbReference>
<dbReference type="InterPro" id="IPR011152">
    <property type="entry name" value="Pesterase_MJ0912"/>
</dbReference>
<sequence>MKILVISDVHGNLAALDAVSERADMVFCLGDIVNYGHYPRLCMERIRGLTNTVVRGNHDNAIGRNAECGCSVKYQELSNAGKVFSRAVLNAEEKEYLGNLPVSALLESDGKKFLLSHGSPGGDLYKYLRPDVSDEQWDSELTDVSADVVFLGHTHLPMVRMIRGVTVVNPGSVGQPRDGIPMASYAVWEDGHAEIKRVHYDIEATIKGLHETSIPLRQVAMLAKILREGGM</sequence>
<dbReference type="PROSITE" id="PS01269">
    <property type="entry name" value="UPF0025"/>
    <property type="match status" value="1"/>
</dbReference>
<keyword evidence="3" id="KW-0378">Hydrolase</keyword>
<dbReference type="PANTHER" id="PTHR42850:SF2">
    <property type="entry name" value="BLL5683 PROTEIN"/>
    <property type="match status" value="1"/>
</dbReference>
<organism evidence="6 7">
    <name type="scientific">Candidatus Brocadia fulgida</name>
    <dbReference type="NCBI Taxonomy" id="380242"/>
    <lineage>
        <taxon>Bacteria</taxon>
        <taxon>Pseudomonadati</taxon>
        <taxon>Planctomycetota</taxon>
        <taxon>Candidatus Brocadiia</taxon>
        <taxon>Candidatus Brocadiales</taxon>
        <taxon>Candidatus Brocadiaceae</taxon>
        <taxon>Candidatus Brocadia</taxon>
    </lineage>
</organism>
<dbReference type="Proteomes" id="UP000034954">
    <property type="component" value="Unassembled WGS sequence"/>
</dbReference>
<dbReference type="EMBL" id="LAQJ01000239">
    <property type="protein sequence ID" value="KKO18709.1"/>
    <property type="molecule type" value="Genomic_DNA"/>
</dbReference>
<protein>
    <recommendedName>
        <fullName evidence="4">Phosphoesterase</fullName>
        <ecNumber evidence="4">3.1.4.-</ecNumber>
    </recommendedName>
</protein>
<dbReference type="InterPro" id="IPR024654">
    <property type="entry name" value="Calcineurin-like_PHP_lpxH"/>
</dbReference>
<comment type="similarity">
    <text evidence="1 4">Belongs to the metallophosphoesterase superfamily. YfcE family.</text>
</comment>
<dbReference type="Gene3D" id="3.60.21.10">
    <property type="match status" value="1"/>
</dbReference>
<dbReference type="AlphaFoldDB" id="A0A0M2UW32"/>
<evidence type="ECO:0000313" key="6">
    <source>
        <dbReference type="EMBL" id="KKO18709.1"/>
    </source>
</evidence>
<dbReference type="GO" id="GO:0016791">
    <property type="term" value="F:phosphatase activity"/>
    <property type="evidence" value="ECO:0007669"/>
    <property type="project" value="TreeGrafter"/>
</dbReference>
<evidence type="ECO:0000256" key="1">
    <source>
        <dbReference type="ARBA" id="ARBA00008950"/>
    </source>
</evidence>
<comment type="cofactor">
    <cofactor evidence="4">
        <name>a divalent metal cation</name>
        <dbReference type="ChEBI" id="CHEBI:60240"/>
    </cofactor>
</comment>
<dbReference type="PIRSF" id="PIRSF000883">
    <property type="entry name" value="Pesterase_MJ0912"/>
    <property type="match status" value="1"/>
</dbReference>
<accession>A0A0M2UW32</accession>
<keyword evidence="7" id="KW-1185">Reference proteome</keyword>
<dbReference type="InterPro" id="IPR050126">
    <property type="entry name" value="Ap4A_hydrolase"/>
</dbReference>